<dbReference type="Pfam" id="PF01256">
    <property type="entry name" value="Carb_kinase"/>
    <property type="match status" value="1"/>
</dbReference>
<dbReference type="GO" id="GO:0052856">
    <property type="term" value="F:NAD(P)HX epimerase activity"/>
    <property type="evidence" value="ECO:0007669"/>
    <property type="project" value="UniProtKB-EC"/>
</dbReference>
<dbReference type="HAMAP" id="MF_01965">
    <property type="entry name" value="NADHX_dehydratase"/>
    <property type="match status" value="1"/>
</dbReference>
<evidence type="ECO:0000256" key="1">
    <source>
        <dbReference type="ARBA" id="ARBA00022741"/>
    </source>
</evidence>
<feature type="binding site" evidence="6">
    <location>
        <position position="238"/>
    </location>
    <ligand>
        <name>AMP</name>
        <dbReference type="ChEBI" id="CHEBI:456215"/>
    </ligand>
</feature>
<dbReference type="EMBL" id="JAGGLL010000012">
    <property type="protein sequence ID" value="MBP2021986.1"/>
    <property type="molecule type" value="Genomic_DNA"/>
</dbReference>
<keyword evidence="8" id="KW-0413">Isomerase</keyword>
<keyword evidence="5 6" id="KW-0456">Lyase</keyword>
<dbReference type="SUPFAM" id="SSF53613">
    <property type="entry name" value="Ribokinase-like"/>
    <property type="match status" value="1"/>
</dbReference>
<comment type="cofactor">
    <cofactor evidence="6">
        <name>Mg(2+)</name>
        <dbReference type="ChEBI" id="CHEBI:18420"/>
    </cofactor>
</comment>
<evidence type="ECO:0000313" key="9">
    <source>
        <dbReference type="Proteomes" id="UP001519308"/>
    </source>
</evidence>
<dbReference type="PROSITE" id="PS01050">
    <property type="entry name" value="YJEF_C_2"/>
    <property type="match status" value="1"/>
</dbReference>
<feature type="domain" description="YjeF C-terminal" evidence="7">
    <location>
        <begin position="26"/>
        <end position="296"/>
    </location>
</feature>
<reference evidence="8 9" key="1">
    <citation type="submission" date="2021-03" db="EMBL/GenBank/DDBJ databases">
        <title>Genomic Encyclopedia of Type Strains, Phase IV (KMG-IV): sequencing the most valuable type-strain genomes for metagenomic binning, comparative biology and taxonomic classification.</title>
        <authorList>
            <person name="Goeker M."/>
        </authorList>
    </citation>
    <scope>NUCLEOTIDE SEQUENCE [LARGE SCALE GENOMIC DNA]</scope>
    <source>
        <strain evidence="8 9">DSM 28650</strain>
    </source>
</reference>
<dbReference type="PROSITE" id="PS51383">
    <property type="entry name" value="YJEF_C_3"/>
    <property type="match status" value="1"/>
</dbReference>
<feature type="binding site" evidence="6">
    <location>
        <begin position="210"/>
        <end position="214"/>
    </location>
    <ligand>
        <name>AMP</name>
        <dbReference type="ChEBI" id="CHEBI:456215"/>
    </ligand>
</feature>
<feature type="binding site" evidence="6">
    <location>
        <position position="61"/>
    </location>
    <ligand>
        <name>(6S)-NADPHX</name>
        <dbReference type="ChEBI" id="CHEBI:64076"/>
    </ligand>
</feature>
<keyword evidence="4 6" id="KW-0520">NAD</keyword>
<proteinExistence type="inferred from homology"/>
<comment type="catalytic activity">
    <reaction evidence="6">
        <text>(6S)-NADPHX + ADP = AMP + phosphate + NADPH + H(+)</text>
        <dbReference type="Rhea" id="RHEA:32235"/>
        <dbReference type="ChEBI" id="CHEBI:15378"/>
        <dbReference type="ChEBI" id="CHEBI:43474"/>
        <dbReference type="ChEBI" id="CHEBI:57783"/>
        <dbReference type="ChEBI" id="CHEBI:64076"/>
        <dbReference type="ChEBI" id="CHEBI:456215"/>
        <dbReference type="ChEBI" id="CHEBI:456216"/>
        <dbReference type="EC" id="4.2.1.136"/>
    </reaction>
</comment>
<organism evidence="8 9">
    <name type="scientific">Clostridium punense</name>
    <dbReference type="NCBI Taxonomy" id="1054297"/>
    <lineage>
        <taxon>Bacteria</taxon>
        <taxon>Bacillati</taxon>
        <taxon>Bacillota</taxon>
        <taxon>Clostridia</taxon>
        <taxon>Eubacteriales</taxon>
        <taxon>Clostridiaceae</taxon>
        <taxon>Clostridium</taxon>
    </lineage>
</organism>
<dbReference type="RefSeq" id="WP_021282172.1">
    <property type="nucleotide sequence ID" value="NZ_JAGGLL010000012.1"/>
</dbReference>
<evidence type="ECO:0000256" key="5">
    <source>
        <dbReference type="ARBA" id="ARBA00023239"/>
    </source>
</evidence>
<comment type="catalytic activity">
    <reaction evidence="6">
        <text>(6S)-NADHX + ADP = AMP + phosphate + NADH + H(+)</text>
        <dbReference type="Rhea" id="RHEA:32223"/>
        <dbReference type="ChEBI" id="CHEBI:15378"/>
        <dbReference type="ChEBI" id="CHEBI:43474"/>
        <dbReference type="ChEBI" id="CHEBI:57945"/>
        <dbReference type="ChEBI" id="CHEBI:64074"/>
        <dbReference type="ChEBI" id="CHEBI:456215"/>
        <dbReference type="ChEBI" id="CHEBI:456216"/>
        <dbReference type="EC" id="4.2.1.136"/>
    </reaction>
</comment>
<comment type="caution">
    <text evidence="8">The sequence shown here is derived from an EMBL/GenBank/DDBJ whole genome shotgun (WGS) entry which is preliminary data.</text>
</comment>
<name>A0ABS4K2H8_9CLOT</name>
<dbReference type="NCBIfam" id="TIGR00196">
    <property type="entry name" value="yjeF_cterm"/>
    <property type="match status" value="1"/>
</dbReference>
<sequence>MERTLNVLKKNKLGAFLFSNKEITIDEGIVKSLLKPRVEEGYKGDYGRVFIIAGSKGYAGAAYLTTEAAVKSGAGLVTLCTPKELQDIMSIKLTEAMTLSYEDTEKINNLIAKSNVIAIGPGMGNSRLTYNILSETILKSECPIVIDADGLNVLQNKLELLQCKNNKIILTPHYGEMARLTGISIDEIKEDKVKVAKKFAKENGVILLLKGHRTIITDGEYVFLNTTGNSAMASGGMGDTLTGIIASFIAQGYEPLEATYLAAYIHGYCGDKLAEEMFCVSASHLIQELPFIMKDIISSKQS</sequence>
<dbReference type="InterPro" id="IPR000631">
    <property type="entry name" value="CARKD"/>
</dbReference>
<dbReference type="InterPro" id="IPR029056">
    <property type="entry name" value="Ribokinase-like"/>
</dbReference>
<feature type="binding site" evidence="6">
    <location>
        <position position="173"/>
    </location>
    <ligand>
        <name>(6S)-NADPHX</name>
        <dbReference type="ChEBI" id="CHEBI:64076"/>
    </ligand>
</feature>
<dbReference type="CDD" id="cd01171">
    <property type="entry name" value="YXKO-related"/>
    <property type="match status" value="1"/>
</dbReference>
<keyword evidence="1 6" id="KW-0547">Nucleotide-binding</keyword>
<comment type="function">
    <text evidence="6">Catalyzes the dehydration of the S-form of NAD(P)HX at the expense of ADP, which is converted to AMP. Together with NAD(P)HX epimerase, which catalyzes the epimerization of the S- and R-forms, the enzyme allows the repair of both epimers of NAD(P)HX, a damaged form of NAD(P)H that is a result of enzymatic or heat-dependent hydration.</text>
</comment>
<dbReference type="InterPro" id="IPR017953">
    <property type="entry name" value="Carbohydrate_kinase_pred_CS"/>
</dbReference>
<comment type="similarity">
    <text evidence="6">Belongs to the NnrD/CARKD family.</text>
</comment>
<evidence type="ECO:0000259" key="7">
    <source>
        <dbReference type="PROSITE" id="PS51383"/>
    </source>
</evidence>
<keyword evidence="3 6" id="KW-0521">NADP</keyword>
<accession>A0ABS4K2H8</accession>
<gene>
    <name evidence="6" type="primary">nnrD</name>
    <name evidence="8" type="ORF">J2Z44_001787</name>
</gene>
<dbReference type="PANTHER" id="PTHR12592">
    <property type="entry name" value="ATP-DEPENDENT (S)-NAD(P)H-HYDRATE DEHYDRATASE FAMILY MEMBER"/>
    <property type="match status" value="1"/>
</dbReference>
<evidence type="ECO:0000256" key="2">
    <source>
        <dbReference type="ARBA" id="ARBA00022840"/>
    </source>
</evidence>
<feature type="binding site" evidence="6">
    <location>
        <position position="239"/>
    </location>
    <ligand>
        <name>(6S)-NADPHX</name>
        <dbReference type="ChEBI" id="CHEBI:64076"/>
    </ligand>
</feature>
<evidence type="ECO:0000256" key="4">
    <source>
        <dbReference type="ARBA" id="ARBA00023027"/>
    </source>
</evidence>
<keyword evidence="2 6" id="KW-0067">ATP-binding</keyword>
<dbReference type="Proteomes" id="UP001519308">
    <property type="component" value="Unassembled WGS sequence"/>
</dbReference>
<dbReference type="Gene3D" id="3.40.1190.20">
    <property type="match status" value="1"/>
</dbReference>
<evidence type="ECO:0000256" key="3">
    <source>
        <dbReference type="ARBA" id="ARBA00022857"/>
    </source>
</evidence>
<evidence type="ECO:0000313" key="8">
    <source>
        <dbReference type="EMBL" id="MBP2021986.1"/>
    </source>
</evidence>
<protein>
    <recommendedName>
        <fullName evidence="6">ADP-dependent (S)-NAD(P)H-hydrate dehydratase</fullName>
        <ecNumber evidence="6">4.2.1.136</ecNumber>
    </recommendedName>
    <alternativeName>
        <fullName evidence="6">ADP-dependent NAD(P)HX dehydratase</fullName>
    </alternativeName>
</protein>
<dbReference type="EC" id="4.2.1.136" evidence="6"/>
<keyword evidence="9" id="KW-1185">Reference proteome</keyword>
<feature type="binding site" evidence="6">
    <location>
        <position position="122"/>
    </location>
    <ligand>
        <name>(6S)-NADPHX</name>
        <dbReference type="ChEBI" id="CHEBI:64076"/>
    </ligand>
</feature>
<comment type="subunit">
    <text evidence="6">Homotetramer.</text>
</comment>
<evidence type="ECO:0000256" key="6">
    <source>
        <dbReference type="HAMAP-Rule" id="MF_01965"/>
    </source>
</evidence>
<dbReference type="PANTHER" id="PTHR12592:SF0">
    <property type="entry name" value="ATP-DEPENDENT (S)-NAD(P)H-HYDRATE DEHYDRATASE"/>
    <property type="match status" value="1"/>
</dbReference>